<feature type="region of interest" description="Disordered" evidence="1">
    <location>
        <begin position="404"/>
        <end position="427"/>
    </location>
</feature>
<sequence>MQNQKQTQQTINATLIFEIDNVIVRKINDNSKQILTQGKLQILKALYEQHEIMLLKINEIVSPLLKTKSFMKVAPLSYAFPLNENEFAGILLPKNIDEDSVDLFETFLYELTEFWSVDDEDENEDQETNQNPKEETKKPETKTKHRKKHTKPTKDSESDEDQVYYEDYLNQLEEEKMVEEFQTEKPSQITSNQEIKKEDQLEFDESIHPMGPIIGNKIRKGGAFVSKMLVSGAKKGGNLIRKGGEKLTTKIKKNEKEWKPSEKTKQRMETTKAISGGIVEVSTLLLKGAVETARYAGKGANTLIKKTNVGQKLKENTSGPKMKAVKEIGISTIDAGLNIFDGIIQSGKEIVKSTSDSVSTVVGHKYGEEAANFSRRGGEVAQDVTQTVGNLSSLTKRGIATAVVKESYKEKQEEEKQEKEEEEKKEK</sequence>
<reference evidence="3" key="1">
    <citation type="submission" date="2022-10" db="EMBL/GenBank/DDBJ databases">
        <title>Novel sulphate-reducing endosymbionts in the free-living metamonad Anaeramoeba.</title>
        <authorList>
            <person name="Jerlstrom-Hultqvist J."/>
            <person name="Cepicka I."/>
            <person name="Gallot-Lavallee L."/>
            <person name="Salas-Leiva D."/>
            <person name="Curtis B.A."/>
            <person name="Zahonova K."/>
            <person name="Pipaliya S."/>
            <person name="Dacks J."/>
            <person name="Roger A.J."/>
        </authorList>
    </citation>
    <scope>NUCLEOTIDE SEQUENCE</scope>
    <source>
        <strain evidence="3">BMAN</strain>
    </source>
</reference>
<dbReference type="InterPro" id="IPR045036">
    <property type="entry name" value="Spartin-like"/>
</dbReference>
<dbReference type="AlphaFoldDB" id="A0A9Q0R8G0"/>
<dbReference type="OMA" id="ERRDWMI"/>
<evidence type="ECO:0000259" key="2">
    <source>
        <dbReference type="Pfam" id="PF06911"/>
    </source>
</evidence>
<evidence type="ECO:0000313" key="3">
    <source>
        <dbReference type="EMBL" id="KAJ5070348.1"/>
    </source>
</evidence>
<evidence type="ECO:0000256" key="1">
    <source>
        <dbReference type="SAM" id="MobiDB-lite"/>
    </source>
</evidence>
<dbReference type="GO" id="GO:0051301">
    <property type="term" value="P:cell division"/>
    <property type="evidence" value="ECO:0007669"/>
    <property type="project" value="TreeGrafter"/>
</dbReference>
<keyword evidence="4" id="KW-1185">Reference proteome</keyword>
<dbReference type="EMBL" id="JAPDFW010000096">
    <property type="protein sequence ID" value="KAJ5070348.1"/>
    <property type="molecule type" value="Genomic_DNA"/>
</dbReference>
<organism evidence="3 4">
    <name type="scientific">Anaeramoeba ignava</name>
    <name type="common">Anaerobic marine amoeba</name>
    <dbReference type="NCBI Taxonomy" id="1746090"/>
    <lineage>
        <taxon>Eukaryota</taxon>
        <taxon>Metamonada</taxon>
        <taxon>Anaeramoebidae</taxon>
        <taxon>Anaeramoeba</taxon>
    </lineage>
</organism>
<proteinExistence type="predicted"/>
<dbReference type="PANTHER" id="PTHR21068:SF43">
    <property type="entry name" value="SPARTIN"/>
    <property type="match status" value="1"/>
</dbReference>
<feature type="compositionally biased region" description="Basic and acidic residues" evidence="1">
    <location>
        <begin position="406"/>
        <end position="427"/>
    </location>
</feature>
<feature type="compositionally biased region" description="Basic and acidic residues" evidence="1">
    <location>
        <begin position="132"/>
        <end position="142"/>
    </location>
</feature>
<dbReference type="OrthoDB" id="20821at2759"/>
<dbReference type="Proteomes" id="UP001149090">
    <property type="component" value="Unassembled WGS sequence"/>
</dbReference>
<evidence type="ECO:0000313" key="4">
    <source>
        <dbReference type="Proteomes" id="UP001149090"/>
    </source>
</evidence>
<accession>A0A9Q0R8G0</accession>
<dbReference type="GO" id="GO:0005886">
    <property type="term" value="C:plasma membrane"/>
    <property type="evidence" value="ECO:0007669"/>
    <property type="project" value="TreeGrafter"/>
</dbReference>
<protein>
    <submittedName>
        <fullName evidence="3">Spartin</fullName>
    </submittedName>
</protein>
<dbReference type="PANTHER" id="PTHR21068">
    <property type="entry name" value="SPARTIN"/>
    <property type="match status" value="1"/>
</dbReference>
<feature type="region of interest" description="Disordered" evidence="1">
    <location>
        <begin position="118"/>
        <end position="162"/>
    </location>
</feature>
<gene>
    <name evidence="3" type="ORF">M0811_11014</name>
</gene>
<dbReference type="InterPro" id="IPR009686">
    <property type="entry name" value="Senescence/spartin_C"/>
</dbReference>
<name>A0A9Q0R8G0_ANAIG</name>
<comment type="caution">
    <text evidence="3">The sequence shown here is derived from an EMBL/GenBank/DDBJ whole genome shotgun (WGS) entry which is preliminary data.</text>
</comment>
<dbReference type="Pfam" id="PF06911">
    <property type="entry name" value="Senescence"/>
    <property type="match status" value="1"/>
</dbReference>
<feature type="compositionally biased region" description="Acidic residues" evidence="1">
    <location>
        <begin position="118"/>
        <end position="127"/>
    </location>
</feature>
<feature type="domain" description="Senescence" evidence="2">
    <location>
        <begin position="217"/>
        <end position="405"/>
    </location>
</feature>